<dbReference type="GO" id="GO:0005886">
    <property type="term" value="C:plasma membrane"/>
    <property type="evidence" value="ECO:0007669"/>
    <property type="project" value="UniProtKB-SubCell"/>
</dbReference>
<evidence type="ECO:0000256" key="1">
    <source>
        <dbReference type="ARBA" id="ARBA00004651"/>
    </source>
</evidence>
<evidence type="ECO:0000256" key="3">
    <source>
        <dbReference type="ARBA" id="ARBA00022448"/>
    </source>
</evidence>
<keyword evidence="4" id="KW-1003">Cell membrane</keyword>
<sequence length="315" mass="34390">MFQNLVFSLGVALPIFLVILTGYILRRVDFIDQEFVKKANRLVFYIALPLKLFNDVRNMDIEKIVDLRFFTFVAAAIVCSVGVAWLISYLVGIHPDQRGTFIQGSFRGNFLYVGFSLIENILGSLGAKPPMVLALTIPLYNILSLVIFAFNKPEGTGKISIGSSMKDLASNPMIIGISFGILAVWLNPPIPDFTLKTIDYVQSMATPLALLSIGASFDLQKVGRKIRATAWAVACKLVIFPTLAVAAGFMMGFDGADLLNIYVLFGVPTSTVSFIFAMTMDGDGELASSIIMTTTLFSVFSTTLFIFGLKTLGIL</sequence>
<evidence type="ECO:0000256" key="8">
    <source>
        <dbReference type="SAM" id="Phobius"/>
    </source>
</evidence>
<gene>
    <name evidence="9" type="ORF">J0B03_04715</name>
</gene>
<dbReference type="PANTHER" id="PTHR36838">
    <property type="entry name" value="AUXIN EFFLUX CARRIER FAMILY PROTEIN"/>
    <property type="match status" value="1"/>
</dbReference>
<evidence type="ECO:0000256" key="2">
    <source>
        <dbReference type="ARBA" id="ARBA00010145"/>
    </source>
</evidence>
<keyword evidence="10" id="KW-1185">Reference proteome</keyword>
<dbReference type="InterPro" id="IPR004776">
    <property type="entry name" value="Mem_transp_PIN-like"/>
</dbReference>
<evidence type="ECO:0000256" key="6">
    <source>
        <dbReference type="ARBA" id="ARBA00022989"/>
    </source>
</evidence>
<evidence type="ECO:0000256" key="7">
    <source>
        <dbReference type="ARBA" id="ARBA00023136"/>
    </source>
</evidence>
<keyword evidence="5 8" id="KW-0812">Transmembrane</keyword>
<evidence type="ECO:0000313" key="9">
    <source>
        <dbReference type="EMBL" id="QSX09372.1"/>
    </source>
</evidence>
<keyword evidence="3" id="KW-0813">Transport</keyword>
<comment type="similarity">
    <text evidence="2">Belongs to the auxin efflux carrier (TC 2.A.69) family.</text>
</comment>
<accession>A0A974XGD1</accession>
<organism evidence="9 10">
    <name type="scientific">Alkalibacter rhizosphaerae</name>
    <dbReference type="NCBI Taxonomy" id="2815577"/>
    <lineage>
        <taxon>Bacteria</taxon>
        <taxon>Bacillati</taxon>
        <taxon>Bacillota</taxon>
        <taxon>Clostridia</taxon>
        <taxon>Eubacteriales</taxon>
        <taxon>Eubacteriaceae</taxon>
        <taxon>Alkalibacter</taxon>
    </lineage>
</organism>
<dbReference type="AlphaFoldDB" id="A0A974XGD1"/>
<dbReference type="KEGG" id="alka:J0B03_04715"/>
<dbReference type="Proteomes" id="UP000663499">
    <property type="component" value="Chromosome"/>
</dbReference>
<dbReference type="RefSeq" id="WP_207300707.1">
    <property type="nucleotide sequence ID" value="NZ_CP071444.1"/>
</dbReference>
<dbReference type="EMBL" id="CP071444">
    <property type="protein sequence ID" value="QSX09372.1"/>
    <property type="molecule type" value="Genomic_DNA"/>
</dbReference>
<feature type="transmembrane region" description="Helical" evidence="8">
    <location>
        <begin position="67"/>
        <end position="91"/>
    </location>
</feature>
<feature type="transmembrane region" description="Helical" evidence="8">
    <location>
        <begin position="171"/>
        <end position="188"/>
    </location>
</feature>
<name>A0A974XGD1_9FIRM</name>
<feature type="transmembrane region" description="Helical" evidence="8">
    <location>
        <begin position="231"/>
        <end position="253"/>
    </location>
</feature>
<evidence type="ECO:0000256" key="5">
    <source>
        <dbReference type="ARBA" id="ARBA00022692"/>
    </source>
</evidence>
<keyword evidence="6 8" id="KW-1133">Transmembrane helix</keyword>
<reference evidence="9" key="1">
    <citation type="submission" date="2021-03" db="EMBL/GenBank/DDBJ databases">
        <title>Alkalibacter marinus sp. nov., isolated from tidal flat sediment.</title>
        <authorList>
            <person name="Namirimu T."/>
            <person name="Yang J.-A."/>
            <person name="Yang S.-H."/>
            <person name="Kim Y.-J."/>
            <person name="Kwon K.K."/>
        </authorList>
    </citation>
    <scope>NUCLEOTIDE SEQUENCE</scope>
    <source>
        <strain evidence="9">ES005</strain>
    </source>
</reference>
<dbReference type="Pfam" id="PF03547">
    <property type="entry name" value="Mem_trans"/>
    <property type="match status" value="1"/>
</dbReference>
<feature type="transmembrane region" description="Helical" evidence="8">
    <location>
        <begin position="259"/>
        <end position="278"/>
    </location>
</feature>
<keyword evidence="7 8" id="KW-0472">Membrane</keyword>
<feature type="transmembrane region" description="Helical" evidence="8">
    <location>
        <begin position="6"/>
        <end position="25"/>
    </location>
</feature>
<feature type="transmembrane region" description="Helical" evidence="8">
    <location>
        <begin position="290"/>
        <end position="309"/>
    </location>
</feature>
<dbReference type="PANTHER" id="PTHR36838:SF4">
    <property type="entry name" value="AUXIN EFFLUX CARRIER FAMILY PROTEIN"/>
    <property type="match status" value="1"/>
</dbReference>
<feature type="transmembrane region" description="Helical" evidence="8">
    <location>
        <begin position="131"/>
        <end position="150"/>
    </location>
</feature>
<comment type="subcellular location">
    <subcellularLocation>
        <location evidence="1">Cell membrane</location>
        <topology evidence="1">Multi-pass membrane protein</topology>
    </subcellularLocation>
</comment>
<dbReference type="InterPro" id="IPR038770">
    <property type="entry name" value="Na+/solute_symporter_sf"/>
</dbReference>
<protein>
    <submittedName>
        <fullName evidence="9">AEC family transporter</fullName>
    </submittedName>
</protein>
<dbReference type="GO" id="GO:0055085">
    <property type="term" value="P:transmembrane transport"/>
    <property type="evidence" value="ECO:0007669"/>
    <property type="project" value="InterPro"/>
</dbReference>
<evidence type="ECO:0000313" key="10">
    <source>
        <dbReference type="Proteomes" id="UP000663499"/>
    </source>
</evidence>
<proteinExistence type="inferred from homology"/>
<dbReference type="Gene3D" id="1.20.1530.20">
    <property type="match status" value="1"/>
</dbReference>
<evidence type="ECO:0000256" key="4">
    <source>
        <dbReference type="ARBA" id="ARBA00022475"/>
    </source>
</evidence>